<evidence type="ECO:0000313" key="2">
    <source>
        <dbReference type="Proteomes" id="UP000255163"/>
    </source>
</evidence>
<protein>
    <submittedName>
        <fullName evidence="1">Uncharacterized protein</fullName>
    </submittedName>
</protein>
<evidence type="ECO:0000313" key="1">
    <source>
        <dbReference type="EMBL" id="STD18663.1"/>
    </source>
</evidence>
<dbReference type="AlphaFoldDB" id="A0A376F3U5"/>
<dbReference type="EMBL" id="UFYI01000007">
    <property type="protein sequence ID" value="STD18663.1"/>
    <property type="molecule type" value="Genomic_DNA"/>
</dbReference>
<sequence>MSTFLSLIAFILFVAFIIGLIKPSLVKMPGRKQSSAVYLGGFLGLCVINAILLPADRSPAVVKKQDQPQNADVSPPPFKYADKTLTEYRRERKDTRHKIVAAYMAYRQVPVASEEGFYACVSQNSYTTQGDTPFGVIANWCVTEYRSSPEMLAKRINFDTFQDNFSGWNGAYRPLEAMIKADMHDDSSYKHLSTRYHLVLTDDPHAMIDTTFRGTNAFGGVVKETVSARVDLRTGNVISIVEQ</sequence>
<name>A0A376F3U5_ENTAS</name>
<organism evidence="1 2">
    <name type="scientific">Enterobacter asburiae</name>
    <dbReference type="NCBI Taxonomy" id="61645"/>
    <lineage>
        <taxon>Bacteria</taxon>
        <taxon>Pseudomonadati</taxon>
        <taxon>Pseudomonadota</taxon>
        <taxon>Gammaproteobacteria</taxon>
        <taxon>Enterobacterales</taxon>
        <taxon>Enterobacteriaceae</taxon>
        <taxon>Enterobacter</taxon>
        <taxon>Enterobacter cloacae complex</taxon>
    </lineage>
</organism>
<dbReference type="Proteomes" id="UP000255163">
    <property type="component" value="Unassembled WGS sequence"/>
</dbReference>
<proteinExistence type="predicted"/>
<accession>A0A376F3U5</accession>
<gene>
    <name evidence="1" type="ORF">NCTC12123_00848</name>
</gene>
<reference evidence="1 2" key="1">
    <citation type="submission" date="2018-06" db="EMBL/GenBank/DDBJ databases">
        <authorList>
            <consortium name="Pathogen Informatics"/>
            <person name="Doyle S."/>
        </authorList>
    </citation>
    <scope>NUCLEOTIDE SEQUENCE [LARGE SCALE GENOMIC DNA]</scope>
    <source>
        <strain evidence="1 2">NCTC12123</strain>
    </source>
</reference>
<dbReference type="RefSeq" id="WP_054830170.1">
    <property type="nucleotide sequence ID" value="NZ_CP011863.1"/>
</dbReference>